<protein>
    <submittedName>
        <fullName evidence="1">Uncharacterized protein</fullName>
    </submittedName>
</protein>
<accession>A0AAV4EWM7</accession>
<evidence type="ECO:0000313" key="1">
    <source>
        <dbReference type="EMBL" id="GFR65282.1"/>
    </source>
</evidence>
<evidence type="ECO:0000313" key="2">
    <source>
        <dbReference type="Proteomes" id="UP000762676"/>
    </source>
</evidence>
<dbReference type="EMBL" id="BMAT01011025">
    <property type="protein sequence ID" value="GFR65282.1"/>
    <property type="molecule type" value="Genomic_DNA"/>
</dbReference>
<comment type="caution">
    <text evidence="1">The sequence shown here is derived from an EMBL/GenBank/DDBJ whole genome shotgun (WGS) entry which is preliminary data.</text>
</comment>
<dbReference type="AlphaFoldDB" id="A0AAV4EWM7"/>
<proteinExistence type="predicted"/>
<sequence length="77" mass="8418">MYAGVRPTVHLSHNLSSSTVAEDTVMEINNHPQEEDGVSACVCGMRKNDNDRGLYLKLPALSFSTGARERIIEQVGT</sequence>
<reference evidence="1 2" key="1">
    <citation type="journal article" date="2021" name="Elife">
        <title>Chloroplast acquisition without the gene transfer in kleptoplastic sea slugs, Plakobranchus ocellatus.</title>
        <authorList>
            <person name="Maeda T."/>
            <person name="Takahashi S."/>
            <person name="Yoshida T."/>
            <person name="Shimamura S."/>
            <person name="Takaki Y."/>
            <person name="Nagai Y."/>
            <person name="Toyoda A."/>
            <person name="Suzuki Y."/>
            <person name="Arimoto A."/>
            <person name="Ishii H."/>
            <person name="Satoh N."/>
            <person name="Nishiyama T."/>
            <person name="Hasebe M."/>
            <person name="Maruyama T."/>
            <person name="Minagawa J."/>
            <person name="Obokata J."/>
            <person name="Shigenobu S."/>
        </authorList>
    </citation>
    <scope>NUCLEOTIDE SEQUENCE [LARGE SCALE GENOMIC DNA]</scope>
</reference>
<organism evidence="1 2">
    <name type="scientific">Elysia marginata</name>
    <dbReference type="NCBI Taxonomy" id="1093978"/>
    <lineage>
        <taxon>Eukaryota</taxon>
        <taxon>Metazoa</taxon>
        <taxon>Spiralia</taxon>
        <taxon>Lophotrochozoa</taxon>
        <taxon>Mollusca</taxon>
        <taxon>Gastropoda</taxon>
        <taxon>Heterobranchia</taxon>
        <taxon>Euthyneura</taxon>
        <taxon>Panpulmonata</taxon>
        <taxon>Sacoglossa</taxon>
        <taxon>Placobranchoidea</taxon>
        <taxon>Plakobranchidae</taxon>
        <taxon>Elysia</taxon>
    </lineage>
</organism>
<keyword evidence="2" id="KW-1185">Reference proteome</keyword>
<name>A0AAV4EWM7_9GAST</name>
<dbReference type="Proteomes" id="UP000762676">
    <property type="component" value="Unassembled WGS sequence"/>
</dbReference>
<gene>
    <name evidence="1" type="ORF">ElyMa_005528000</name>
</gene>